<dbReference type="AlphaFoldDB" id="A0A8X8KF38"/>
<keyword evidence="1" id="KW-0812">Transmembrane</keyword>
<organism evidence="2 3">
    <name type="scientific">Acinetobacter guillouiae</name>
    <name type="common">Acinetobacter genomosp. 11</name>
    <dbReference type="NCBI Taxonomy" id="106649"/>
    <lineage>
        <taxon>Bacteria</taxon>
        <taxon>Pseudomonadati</taxon>
        <taxon>Pseudomonadota</taxon>
        <taxon>Gammaproteobacteria</taxon>
        <taxon>Moraxellales</taxon>
        <taxon>Moraxellaceae</taxon>
        <taxon>Acinetobacter</taxon>
    </lineage>
</organism>
<dbReference type="EMBL" id="JAHWXT010000004">
    <property type="protein sequence ID" value="MCF0265465.1"/>
    <property type="molecule type" value="Genomic_DNA"/>
</dbReference>
<dbReference type="Proteomes" id="UP000887320">
    <property type="component" value="Unassembled WGS sequence"/>
</dbReference>
<feature type="transmembrane region" description="Helical" evidence="1">
    <location>
        <begin position="44"/>
        <end position="64"/>
    </location>
</feature>
<comment type="caution">
    <text evidence="2">The sequence shown here is derived from an EMBL/GenBank/DDBJ whole genome shotgun (WGS) entry which is preliminary data.</text>
</comment>
<feature type="transmembrane region" description="Helical" evidence="1">
    <location>
        <begin position="7"/>
        <end position="32"/>
    </location>
</feature>
<keyword evidence="1" id="KW-0472">Membrane</keyword>
<evidence type="ECO:0000313" key="3">
    <source>
        <dbReference type="Proteomes" id="UP000887320"/>
    </source>
</evidence>
<keyword evidence="1" id="KW-1133">Transmembrane helix</keyword>
<dbReference type="RefSeq" id="WP_234623640.1">
    <property type="nucleotide sequence ID" value="NZ_JAHWXT010000004.1"/>
</dbReference>
<protein>
    <submittedName>
        <fullName evidence="2">Uncharacterized protein</fullName>
    </submittedName>
</protein>
<gene>
    <name evidence="2" type="ORF">KW868_13495</name>
</gene>
<evidence type="ECO:0000256" key="1">
    <source>
        <dbReference type="SAM" id="Phobius"/>
    </source>
</evidence>
<proteinExistence type="predicted"/>
<accession>A0A8X8KF38</accession>
<sequence length="221" mass="25735">MKLTKETAIAINTIATLAVATSVVMAATFILFYYLNSSTGIKDAWSTIASFFGGFTTLTAAYIASKLFNDWRDEQAYLLAKELSLEIWTEFDSLYMELVASTDYYAQALQVNKYFKGSQKQYDIKKIKEEMRSHFYKINDQSLKCLLILEKFEEYTNFKFPRNHHENISSIMDIYDINKYKNHEEFALKEANVFSDYIDLHNQIKLDLKNYIALSKKSIND</sequence>
<evidence type="ECO:0000313" key="2">
    <source>
        <dbReference type="EMBL" id="MCF0265465.1"/>
    </source>
</evidence>
<name>A0A8X8KF38_ACIGI</name>
<reference evidence="2" key="1">
    <citation type="submission" date="2021-07" db="EMBL/GenBank/DDBJ databases">
        <authorList>
            <person name="Fernandez M."/>
            <person name="Pereira P."/>
            <person name="Torres Tejerizo G.A."/>
            <person name="Gonzalez P."/>
            <person name="Agostini E."/>
        </authorList>
    </citation>
    <scope>NUCLEOTIDE SEQUENCE</scope>
    <source>
        <strain evidence="2">SFC 500-1A</strain>
    </source>
</reference>